<evidence type="ECO:0000313" key="6">
    <source>
        <dbReference type="EMBL" id="GAA3948029.1"/>
    </source>
</evidence>
<evidence type="ECO:0000256" key="3">
    <source>
        <dbReference type="ARBA" id="ARBA00022801"/>
    </source>
</evidence>
<dbReference type="EC" id="3.5.1.28" evidence="2"/>
<dbReference type="InterPro" id="IPR018392">
    <property type="entry name" value="LysM"/>
</dbReference>
<dbReference type="SUPFAM" id="SSF53187">
    <property type="entry name" value="Zn-dependent exopeptidases"/>
    <property type="match status" value="1"/>
</dbReference>
<dbReference type="InterPro" id="IPR036779">
    <property type="entry name" value="LysM_dom_sf"/>
</dbReference>
<dbReference type="PANTHER" id="PTHR30404:SF0">
    <property type="entry name" value="N-ACETYLMURAMOYL-L-ALANINE AMIDASE AMIC"/>
    <property type="match status" value="1"/>
</dbReference>
<dbReference type="EMBL" id="BAABBO010000001">
    <property type="protein sequence ID" value="GAA3948029.1"/>
    <property type="molecule type" value="Genomic_DNA"/>
</dbReference>
<evidence type="ECO:0000256" key="2">
    <source>
        <dbReference type="ARBA" id="ARBA00011901"/>
    </source>
</evidence>
<keyword evidence="3" id="KW-0378">Hydrolase</keyword>
<dbReference type="Gene3D" id="2.60.40.3500">
    <property type="match status" value="1"/>
</dbReference>
<reference evidence="7" key="1">
    <citation type="journal article" date="2019" name="Int. J. Syst. Evol. Microbiol.">
        <title>The Global Catalogue of Microorganisms (GCM) 10K type strain sequencing project: providing services to taxonomists for standard genome sequencing and annotation.</title>
        <authorList>
            <consortium name="The Broad Institute Genomics Platform"/>
            <consortium name="The Broad Institute Genome Sequencing Center for Infectious Disease"/>
            <person name="Wu L."/>
            <person name="Ma J."/>
        </authorList>
    </citation>
    <scope>NUCLEOTIDE SEQUENCE [LARGE SCALE GENOMIC DNA]</scope>
    <source>
        <strain evidence="7">JCM 17555</strain>
    </source>
</reference>
<accession>A0ABP7NIN7</accession>
<dbReference type="Pfam" id="PF11741">
    <property type="entry name" value="AMIN"/>
    <property type="match status" value="1"/>
</dbReference>
<dbReference type="Pfam" id="PF01520">
    <property type="entry name" value="Amidase_3"/>
    <property type="match status" value="1"/>
</dbReference>
<dbReference type="CDD" id="cd00118">
    <property type="entry name" value="LysM"/>
    <property type="match status" value="1"/>
</dbReference>
<evidence type="ECO:0000313" key="7">
    <source>
        <dbReference type="Proteomes" id="UP001501337"/>
    </source>
</evidence>
<evidence type="ECO:0000259" key="5">
    <source>
        <dbReference type="PROSITE" id="PS51782"/>
    </source>
</evidence>
<proteinExistence type="predicted"/>
<evidence type="ECO:0000256" key="1">
    <source>
        <dbReference type="ARBA" id="ARBA00001561"/>
    </source>
</evidence>
<comment type="caution">
    <text evidence="6">The sequence shown here is derived from an EMBL/GenBank/DDBJ whole genome shotgun (WGS) entry which is preliminary data.</text>
</comment>
<comment type="catalytic activity">
    <reaction evidence="1">
        <text>Hydrolyzes the link between N-acetylmuramoyl residues and L-amino acid residues in certain cell-wall glycopeptides.</text>
        <dbReference type="EC" id="3.5.1.28"/>
    </reaction>
</comment>
<organism evidence="6 7">
    <name type="scientific">Allohahella marinimesophila</name>
    <dbReference type="NCBI Taxonomy" id="1054972"/>
    <lineage>
        <taxon>Bacteria</taxon>
        <taxon>Pseudomonadati</taxon>
        <taxon>Pseudomonadota</taxon>
        <taxon>Gammaproteobacteria</taxon>
        <taxon>Oceanospirillales</taxon>
        <taxon>Hahellaceae</taxon>
        <taxon>Allohahella</taxon>
    </lineage>
</organism>
<dbReference type="Proteomes" id="UP001501337">
    <property type="component" value="Unassembled WGS sequence"/>
</dbReference>
<dbReference type="Gene3D" id="3.40.630.40">
    <property type="entry name" value="Zn-dependent exopeptidases"/>
    <property type="match status" value="1"/>
</dbReference>
<dbReference type="PANTHER" id="PTHR30404">
    <property type="entry name" value="N-ACETYLMURAMOYL-L-ALANINE AMIDASE"/>
    <property type="match status" value="1"/>
</dbReference>
<keyword evidence="7" id="KW-1185">Reference proteome</keyword>
<gene>
    <name evidence="6" type="primary">amiB</name>
    <name evidence="6" type="ORF">GCM10022278_03990</name>
</gene>
<dbReference type="InterPro" id="IPR021731">
    <property type="entry name" value="AMIN_dom"/>
</dbReference>
<dbReference type="Pfam" id="PF01476">
    <property type="entry name" value="LysM"/>
    <property type="match status" value="1"/>
</dbReference>
<feature type="region of interest" description="Disordered" evidence="4">
    <location>
        <begin position="438"/>
        <end position="458"/>
    </location>
</feature>
<feature type="compositionally biased region" description="Polar residues" evidence="4">
    <location>
        <begin position="443"/>
        <end position="458"/>
    </location>
</feature>
<dbReference type="CDD" id="cd02696">
    <property type="entry name" value="MurNAc-LAA"/>
    <property type="match status" value="1"/>
</dbReference>
<dbReference type="SUPFAM" id="SSF54106">
    <property type="entry name" value="LysM domain"/>
    <property type="match status" value="1"/>
</dbReference>
<dbReference type="Gene3D" id="3.10.350.10">
    <property type="entry name" value="LysM domain"/>
    <property type="match status" value="1"/>
</dbReference>
<dbReference type="SMART" id="SM00257">
    <property type="entry name" value="LysM"/>
    <property type="match status" value="1"/>
</dbReference>
<dbReference type="PROSITE" id="PS51782">
    <property type="entry name" value="LYSM"/>
    <property type="match status" value="1"/>
</dbReference>
<name>A0ABP7NIN7_9GAMM</name>
<feature type="domain" description="LysM" evidence="5">
    <location>
        <begin position="456"/>
        <end position="499"/>
    </location>
</feature>
<protein>
    <recommendedName>
        <fullName evidence="2">N-acetylmuramoyl-L-alanine amidase</fullName>
        <ecNumber evidence="2">3.5.1.28</ecNumber>
    </recommendedName>
</protein>
<dbReference type="InterPro" id="IPR050695">
    <property type="entry name" value="N-acetylmuramoyl_amidase_3"/>
</dbReference>
<evidence type="ECO:0000256" key="4">
    <source>
        <dbReference type="SAM" id="MobiDB-lite"/>
    </source>
</evidence>
<dbReference type="InterPro" id="IPR002508">
    <property type="entry name" value="MurNAc-LAA_cat"/>
</dbReference>
<dbReference type="RefSeq" id="WP_344802747.1">
    <property type="nucleotide sequence ID" value="NZ_BAABBO010000001.1"/>
</dbReference>
<dbReference type="SMART" id="SM00646">
    <property type="entry name" value="Ami_3"/>
    <property type="match status" value="1"/>
</dbReference>
<sequence>MSPFNRHAGRKTHRFERMSNRCLVILFSLVIVSFNAMAAEVENIRIWAGSSASRIVLDLDSSTVHNVFELQKPSRLVIDLANSRLKVDPESLDFTGTPINSLRSAVRSNKDLRIVLELSHTAKARSFVLGPEGEFGHRLVIDIPRAADKVISTATREARAQNTVARQGGLGDSSTTAAALEAPGLEKRDIVVVIDPGHGGKDPGAIGSNRVREKDVVLKISRQLQRLLNDQPGYTAQLTRSDDTFIPLRTRTEIARRHNADILISVHADAFNDRRAHGASVYALSKSGATSETARWLAAKENSSDLIGGTGSVTLGDKDAILAGVLLDLSMTASMKASVHAGGNILKSLGSFAKLHKRSVEQAGFVVLKNPDIPSLLVETGFISNPAESSRLNTPAYQQRIAAAIAKGVHDYFWSTPPPGSLLAYQKNPAAFIAAERARETESMPSGRSGSAQASLTRTIRQGDTLSRIAVETNSSIEELMRLNKLNSSRLLVGQVLQIPSS</sequence>